<keyword evidence="5" id="KW-1185">Reference proteome</keyword>
<evidence type="ECO:0000259" key="3">
    <source>
        <dbReference type="Pfam" id="PF23994"/>
    </source>
</evidence>
<sequence>MTDDASEPEEDAHREGTSDSTAHTREEASEFERERDRWDDPVVDTDRDDTLADEIRVSRDDVRDPGSDSERGRRDDDAYRVPLDLSGSVADDDWGADEADASANDAEDDPYAPEPSSTPIEPGDPSLEHALFVVLGVVAMVLVMFQLGALVF</sequence>
<dbReference type="OrthoDB" id="177893at2157"/>
<gene>
    <name evidence="4" type="ORF">SAMN04487967_0858</name>
</gene>
<keyword evidence="2" id="KW-1133">Transmembrane helix</keyword>
<dbReference type="AlphaFoldDB" id="A0A1H6FNS4"/>
<evidence type="ECO:0000256" key="1">
    <source>
        <dbReference type="SAM" id="MobiDB-lite"/>
    </source>
</evidence>
<dbReference type="EMBL" id="FNWL01000001">
    <property type="protein sequence ID" value="SEH12551.1"/>
    <property type="molecule type" value="Genomic_DNA"/>
</dbReference>
<feature type="compositionally biased region" description="Basic and acidic residues" evidence="1">
    <location>
        <begin position="11"/>
        <end position="79"/>
    </location>
</feature>
<evidence type="ECO:0000256" key="2">
    <source>
        <dbReference type="SAM" id="Phobius"/>
    </source>
</evidence>
<accession>A0A1H6FNS4</accession>
<feature type="compositionally biased region" description="Acidic residues" evidence="1">
    <location>
        <begin position="1"/>
        <end position="10"/>
    </location>
</feature>
<feature type="transmembrane region" description="Helical" evidence="2">
    <location>
        <begin position="130"/>
        <end position="151"/>
    </location>
</feature>
<dbReference type="Pfam" id="PF23994">
    <property type="entry name" value="DUF7312"/>
    <property type="match status" value="1"/>
</dbReference>
<dbReference type="RefSeq" id="WP_090505466.1">
    <property type="nucleotide sequence ID" value="NZ_FNWL01000001.1"/>
</dbReference>
<name>A0A1H6FNS4_9EURY</name>
<dbReference type="Proteomes" id="UP000199112">
    <property type="component" value="Unassembled WGS sequence"/>
</dbReference>
<protein>
    <recommendedName>
        <fullName evidence="3">DUF7312 domain-containing protein</fullName>
    </recommendedName>
</protein>
<evidence type="ECO:0000313" key="5">
    <source>
        <dbReference type="Proteomes" id="UP000199112"/>
    </source>
</evidence>
<dbReference type="InterPro" id="IPR055736">
    <property type="entry name" value="DUF7312"/>
</dbReference>
<feature type="compositionally biased region" description="Acidic residues" evidence="1">
    <location>
        <begin position="90"/>
        <end position="111"/>
    </location>
</feature>
<feature type="region of interest" description="Disordered" evidence="1">
    <location>
        <begin position="1"/>
        <end position="124"/>
    </location>
</feature>
<evidence type="ECO:0000313" key="4">
    <source>
        <dbReference type="EMBL" id="SEH12551.1"/>
    </source>
</evidence>
<keyword evidence="2" id="KW-0472">Membrane</keyword>
<keyword evidence="2" id="KW-0812">Transmembrane</keyword>
<proteinExistence type="predicted"/>
<organism evidence="4 5">
    <name type="scientific">Natronorubrum sediminis</name>
    <dbReference type="NCBI Taxonomy" id="640943"/>
    <lineage>
        <taxon>Archaea</taxon>
        <taxon>Methanobacteriati</taxon>
        <taxon>Methanobacteriota</taxon>
        <taxon>Stenosarchaea group</taxon>
        <taxon>Halobacteria</taxon>
        <taxon>Halobacteriales</taxon>
        <taxon>Natrialbaceae</taxon>
        <taxon>Natronorubrum</taxon>
    </lineage>
</organism>
<reference evidence="5" key="1">
    <citation type="submission" date="2016-10" db="EMBL/GenBank/DDBJ databases">
        <authorList>
            <person name="Varghese N."/>
            <person name="Submissions S."/>
        </authorList>
    </citation>
    <scope>NUCLEOTIDE SEQUENCE [LARGE SCALE GENOMIC DNA]</scope>
    <source>
        <strain evidence="5">CGMCC 1.8981</strain>
    </source>
</reference>
<feature type="domain" description="DUF7312" evidence="3">
    <location>
        <begin position="91"/>
        <end position="147"/>
    </location>
</feature>